<feature type="coiled-coil region" evidence="1">
    <location>
        <begin position="54"/>
        <end position="95"/>
    </location>
</feature>
<dbReference type="InterPro" id="IPR008840">
    <property type="entry name" value="Sipho_Gp157"/>
</dbReference>
<dbReference type="EMBL" id="JACRTA010000002">
    <property type="protein sequence ID" value="MBC8568220.1"/>
    <property type="molecule type" value="Genomic_DNA"/>
</dbReference>
<name>A0A926E5J2_9FIRM</name>
<dbReference type="Proteomes" id="UP000610862">
    <property type="component" value="Unassembled WGS sequence"/>
</dbReference>
<dbReference type="Pfam" id="PF05565">
    <property type="entry name" value="Sipho_Gp157"/>
    <property type="match status" value="1"/>
</dbReference>
<evidence type="ECO:0000313" key="3">
    <source>
        <dbReference type="Proteomes" id="UP000610862"/>
    </source>
</evidence>
<dbReference type="AlphaFoldDB" id="A0A926E5J2"/>
<reference evidence="2" key="1">
    <citation type="submission" date="2020-08" db="EMBL/GenBank/DDBJ databases">
        <title>Genome public.</title>
        <authorList>
            <person name="Liu C."/>
            <person name="Sun Q."/>
        </authorList>
    </citation>
    <scope>NUCLEOTIDE SEQUENCE</scope>
    <source>
        <strain evidence="2">NSJ-24</strain>
    </source>
</reference>
<protein>
    <submittedName>
        <fullName evidence="2">Siphovirus Gp157 family protein</fullName>
    </submittedName>
</protein>
<keyword evidence="3" id="KW-1185">Reference proteome</keyword>
<gene>
    <name evidence="2" type="ORF">H8692_05505</name>
</gene>
<evidence type="ECO:0000256" key="1">
    <source>
        <dbReference type="SAM" id="Coils"/>
    </source>
</evidence>
<evidence type="ECO:0000313" key="2">
    <source>
        <dbReference type="EMBL" id="MBC8568220.1"/>
    </source>
</evidence>
<keyword evidence="1" id="KW-0175">Coiled coil</keyword>
<proteinExistence type="predicted"/>
<sequence>MNITNQSLYELTGDFLTLMNMLYDEDVDEESLLDACEHIEAQIEDKADGYAKIIKGLEVNANGIKAEEKRLRERREKLEKRVDFLKHNLEGSMRAMGKTKFKTDLFSFGIRKNPASVKIAEPAAFIERCQKDGRDDLLRFKDPEINRTAVKNAILKDGEVIDGAEVVQTEGLQIR</sequence>
<accession>A0A926E5J2</accession>
<comment type="caution">
    <text evidence="2">The sequence shown here is derived from an EMBL/GenBank/DDBJ whole genome shotgun (WGS) entry which is preliminary data.</text>
</comment>
<dbReference type="RefSeq" id="WP_187525177.1">
    <property type="nucleotide sequence ID" value="NZ_JACRTA010000002.1"/>
</dbReference>
<organism evidence="2 3">
    <name type="scientific">Lentihominibacter hominis</name>
    <dbReference type="NCBI Taxonomy" id="2763645"/>
    <lineage>
        <taxon>Bacteria</taxon>
        <taxon>Bacillati</taxon>
        <taxon>Bacillota</taxon>
        <taxon>Clostridia</taxon>
        <taxon>Peptostreptococcales</taxon>
        <taxon>Anaerovoracaceae</taxon>
        <taxon>Lentihominibacter</taxon>
    </lineage>
</organism>